<organism evidence="5 6">
    <name type="scientific">Acidovorax kalamii</name>
    <dbReference type="NCBI Taxonomy" id="2004485"/>
    <lineage>
        <taxon>Bacteria</taxon>
        <taxon>Pseudomonadati</taxon>
        <taxon>Pseudomonadota</taxon>
        <taxon>Betaproteobacteria</taxon>
        <taxon>Burkholderiales</taxon>
        <taxon>Comamonadaceae</taxon>
        <taxon>Acidovorax</taxon>
    </lineage>
</organism>
<evidence type="ECO:0000313" key="6">
    <source>
        <dbReference type="Proteomes" id="UP000215441"/>
    </source>
</evidence>
<evidence type="ECO:0000256" key="1">
    <source>
        <dbReference type="ARBA" id="ARBA00023015"/>
    </source>
</evidence>
<evidence type="ECO:0000259" key="4">
    <source>
        <dbReference type="PROSITE" id="PS01124"/>
    </source>
</evidence>
<dbReference type="InterPro" id="IPR018060">
    <property type="entry name" value="HTH_AraC"/>
</dbReference>
<feature type="domain" description="HTH araC/xylS-type" evidence="4">
    <location>
        <begin position="221"/>
        <end position="320"/>
    </location>
</feature>
<dbReference type="Gene3D" id="1.10.10.60">
    <property type="entry name" value="Homeodomain-like"/>
    <property type="match status" value="1"/>
</dbReference>
<keyword evidence="2" id="KW-0238">DNA-binding</keyword>
<dbReference type="Pfam" id="PF12833">
    <property type="entry name" value="HTH_18"/>
    <property type="match status" value="1"/>
</dbReference>
<gene>
    <name evidence="5" type="ORF">CBY09_11640</name>
</gene>
<proteinExistence type="predicted"/>
<dbReference type="PROSITE" id="PS01124">
    <property type="entry name" value="HTH_ARAC_FAMILY_2"/>
    <property type="match status" value="1"/>
</dbReference>
<evidence type="ECO:0000256" key="2">
    <source>
        <dbReference type="ARBA" id="ARBA00023125"/>
    </source>
</evidence>
<dbReference type="SMART" id="SM00342">
    <property type="entry name" value="HTH_ARAC"/>
    <property type="match status" value="1"/>
</dbReference>
<dbReference type="OrthoDB" id="8590374at2"/>
<dbReference type="AlphaFoldDB" id="A0A235EKQ7"/>
<dbReference type="InterPro" id="IPR020449">
    <property type="entry name" value="Tscrpt_reg_AraC-type_HTH"/>
</dbReference>
<dbReference type="EMBL" id="NOIG01000008">
    <property type="protein sequence ID" value="OYD49622.1"/>
    <property type="molecule type" value="Genomic_DNA"/>
</dbReference>
<reference evidence="5 6" key="1">
    <citation type="submission" date="2017-07" db="EMBL/GenBank/DDBJ databases">
        <title>Acidovorax KNDSW TSA 6 genome sequence and assembly.</title>
        <authorList>
            <person name="Mayilraj S."/>
        </authorList>
    </citation>
    <scope>NUCLEOTIDE SEQUENCE [LARGE SCALE GENOMIC DNA]</scope>
    <source>
        <strain evidence="5 6">KNDSW-TSA6</strain>
    </source>
</reference>
<dbReference type="PANTHER" id="PTHR46796">
    <property type="entry name" value="HTH-TYPE TRANSCRIPTIONAL ACTIVATOR RHAS-RELATED"/>
    <property type="match status" value="1"/>
</dbReference>
<dbReference type="Proteomes" id="UP000215441">
    <property type="component" value="Unassembled WGS sequence"/>
</dbReference>
<dbReference type="GO" id="GO:0003700">
    <property type="term" value="F:DNA-binding transcription factor activity"/>
    <property type="evidence" value="ECO:0007669"/>
    <property type="project" value="InterPro"/>
</dbReference>
<keyword evidence="1" id="KW-0805">Transcription regulation</keyword>
<dbReference type="SUPFAM" id="SSF46689">
    <property type="entry name" value="Homeodomain-like"/>
    <property type="match status" value="2"/>
</dbReference>
<accession>A0A235EKQ7</accession>
<dbReference type="PRINTS" id="PR00032">
    <property type="entry name" value="HTHARAC"/>
</dbReference>
<comment type="caution">
    <text evidence="5">The sequence shown here is derived from an EMBL/GenBank/DDBJ whole genome shotgun (WGS) entry which is preliminary data.</text>
</comment>
<protein>
    <submittedName>
        <fullName evidence="5">AraC family transcriptional regulator</fullName>
    </submittedName>
</protein>
<sequence>MTTPQPLPSTLFTTDQQAGEARFEAWRQSISVVFDVAPLVPQSIAAFQATVHATHLGHLLVGDLHFAEQQFLRAEPRVVRDGLDHYLVQWYRTGGFVGQRDGDTDIEVRPGDIAILDLGRTLRTFARTSHVMTLIVPRELLHEALGVRDSDLHGTVLRGGSALGGLLSDHLLSLQRRLPGVALDDAPAVARASVQMLAACVLPSARTLQGARGAIEGVTLQRIQQHIHRHLGADLSADALCRTFGLSRSALYRLFEPLGGVAHHVQQRRLLAAYQALANPANHRLRVAEVASRVGFASNAHFSRAFRTAFGIAPSDVRTPGGAGAAGPHLPTAQGSSAEYAAWVRGLQGAGATVG</sequence>
<evidence type="ECO:0000256" key="3">
    <source>
        <dbReference type="ARBA" id="ARBA00023163"/>
    </source>
</evidence>
<dbReference type="GO" id="GO:0043565">
    <property type="term" value="F:sequence-specific DNA binding"/>
    <property type="evidence" value="ECO:0007669"/>
    <property type="project" value="InterPro"/>
</dbReference>
<dbReference type="RefSeq" id="WP_094289695.1">
    <property type="nucleotide sequence ID" value="NZ_NOIG01000008.1"/>
</dbReference>
<keyword evidence="3" id="KW-0804">Transcription</keyword>
<keyword evidence="6" id="KW-1185">Reference proteome</keyword>
<dbReference type="InterPro" id="IPR050204">
    <property type="entry name" value="AraC_XylS_family_regulators"/>
</dbReference>
<dbReference type="InterPro" id="IPR009057">
    <property type="entry name" value="Homeodomain-like_sf"/>
</dbReference>
<dbReference type="PANTHER" id="PTHR46796:SF6">
    <property type="entry name" value="ARAC SUBFAMILY"/>
    <property type="match status" value="1"/>
</dbReference>
<evidence type="ECO:0000313" key="5">
    <source>
        <dbReference type="EMBL" id="OYD49622.1"/>
    </source>
</evidence>
<name>A0A235EKQ7_9BURK</name>